<keyword evidence="1" id="KW-0408">Iron</keyword>
<dbReference type="EMBL" id="AP021874">
    <property type="protein sequence ID" value="BBO70022.1"/>
    <property type="molecule type" value="Genomic_DNA"/>
</dbReference>
<evidence type="ECO:0000259" key="2">
    <source>
        <dbReference type="Pfam" id="PF04023"/>
    </source>
</evidence>
<protein>
    <recommendedName>
        <fullName evidence="2">Ferrous iron transporter FeoA-like domain-containing protein</fullName>
    </recommendedName>
</protein>
<dbReference type="KEGG" id="dalk:DSCA_39520"/>
<feature type="domain" description="Ferrous iron transporter FeoA-like" evidence="2">
    <location>
        <begin position="2"/>
        <end position="60"/>
    </location>
</feature>
<dbReference type="InterPro" id="IPR053184">
    <property type="entry name" value="FeoA-like"/>
</dbReference>
<dbReference type="Gene3D" id="2.30.30.90">
    <property type="match status" value="1"/>
</dbReference>
<reference evidence="3 4" key="1">
    <citation type="submission" date="2019-11" db="EMBL/GenBank/DDBJ databases">
        <title>Comparative genomics of hydrocarbon-degrading Desulfosarcina strains.</title>
        <authorList>
            <person name="Watanabe M."/>
            <person name="Kojima H."/>
            <person name="Fukui M."/>
        </authorList>
    </citation>
    <scope>NUCLEOTIDE SEQUENCE [LARGE SCALE GENOMIC DNA]</scope>
    <source>
        <strain evidence="3 4">PL12</strain>
    </source>
</reference>
<keyword evidence="4" id="KW-1185">Reference proteome</keyword>
<sequence length="64" mass="7295">MVRIVSFRHGRNFQERLLSMGIQLDDVVKVQQRRDKGAVVISKENTRYALGGGMALKIHVIKET</sequence>
<proteinExistence type="predicted"/>
<evidence type="ECO:0000256" key="1">
    <source>
        <dbReference type="ARBA" id="ARBA00023004"/>
    </source>
</evidence>
<dbReference type="PANTHER" id="PTHR43151">
    <property type="entry name" value="FEOA FAMILY PROTEIN"/>
    <property type="match status" value="1"/>
</dbReference>
<accession>A0A5K7YK11</accession>
<dbReference type="InterPro" id="IPR008988">
    <property type="entry name" value="Transcriptional_repressor_C"/>
</dbReference>
<dbReference type="PANTHER" id="PTHR43151:SF2">
    <property type="entry name" value="FE(2+) TRANSPORT PROTEIN A-RELATED"/>
    <property type="match status" value="1"/>
</dbReference>
<organism evidence="3 4">
    <name type="scientific">Desulfosarcina alkanivorans</name>
    <dbReference type="NCBI Taxonomy" id="571177"/>
    <lineage>
        <taxon>Bacteria</taxon>
        <taxon>Pseudomonadati</taxon>
        <taxon>Thermodesulfobacteriota</taxon>
        <taxon>Desulfobacteria</taxon>
        <taxon>Desulfobacterales</taxon>
        <taxon>Desulfosarcinaceae</taxon>
        <taxon>Desulfosarcina</taxon>
    </lineage>
</organism>
<dbReference type="Proteomes" id="UP000427906">
    <property type="component" value="Chromosome"/>
</dbReference>
<evidence type="ECO:0000313" key="4">
    <source>
        <dbReference type="Proteomes" id="UP000427906"/>
    </source>
</evidence>
<dbReference type="SUPFAM" id="SSF50037">
    <property type="entry name" value="C-terminal domain of transcriptional repressors"/>
    <property type="match status" value="1"/>
</dbReference>
<name>A0A5K7YK11_9BACT</name>
<dbReference type="InterPro" id="IPR007167">
    <property type="entry name" value="Fe-transptr_FeoA-like"/>
</dbReference>
<dbReference type="Pfam" id="PF04023">
    <property type="entry name" value="FeoA"/>
    <property type="match status" value="1"/>
</dbReference>
<dbReference type="AlphaFoldDB" id="A0A5K7YK11"/>
<evidence type="ECO:0000313" key="3">
    <source>
        <dbReference type="EMBL" id="BBO70022.1"/>
    </source>
</evidence>
<dbReference type="GO" id="GO:0046914">
    <property type="term" value="F:transition metal ion binding"/>
    <property type="evidence" value="ECO:0007669"/>
    <property type="project" value="InterPro"/>
</dbReference>
<dbReference type="InterPro" id="IPR038157">
    <property type="entry name" value="FeoA_core_dom"/>
</dbReference>
<gene>
    <name evidence="3" type="ORF">DSCA_39520</name>
</gene>